<protein>
    <recommendedName>
        <fullName evidence="2">NIF system FeS cluster assembly NifU C-terminal domain-containing protein</fullName>
    </recommendedName>
</protein>
<dbReference type="PANTHER" id="PTHR11178">
    <property type="entry name" value="IRON-SULFUR CLUSTER SCAFFOLD PROTEIN NFU-RELATED"/>
    <property type="match status" value="1"/>
</dbReference>
<dbReference type="GO" id="GO:0016226">
    <property type="term" value="P:iron-sulfur cluster assembly"/>
    <property type="evidence" value="ECO:0007669"/>
    <property type="project" value="InterPro"/>
</dbReference>
<dbReference type="InterPro" id="IPR001075">
    <property type="entry name" value="NIF_FeS_clus_asmbl_NifU_C"/>
</dbReference>
<gene>
    <name evidence="3" type="ORF">BST92_04175</name>
</gene>
<dbReference type="GO" id="GO:0005506">
    <property type="term" value="F:iron ion binding"/>
    <property type="evidence" value="ECO:0007669"/>
    <property type="project" value="InterPro"/>
</dbReference>
<comment type="similarity">
    <text evidence="1">Belongs to the NifU family.</text>
</comment>
<evidence type="ECO:0000256" key="1">
    <source>
        <dbReference type="ARBA" id="ARBA00006420"/>
    </source>
</evidence>
<comment type="caution">
    <text evidence="3">The sequence shown here is derived from an EMBL/GenBank/DDBJ whole genome shotgun (WGS) entry which is preliminary data.</text>
</comment>
<dbReference type="InterPro" id="IPR034904">
    <property type="entry name" value="FSCA_dom_sf"/>
</dbReference>
<dbReference type="AlphaFoldDB" id="A0A2S7U891"/>
<dbReference type="GO" id="GO:0051536">
    <property type="term" value="F:iron-sulfur cluster binding"/>
    <property type="evidence" value="ECO:0007669"/>
    <property type="project" value="InterPro"/>
</dbReference>
<accession>A0A2S7U891</accession>
<dbReference type="EMBL" id="MTPW01000001">
    <property type="protein sequence ID" value="PQJ31168.1"/>
    <property type="molecule type" value="Genomic_DNA"/>
</dbReference>
<dbReference type="Pfam" id="PF01106">
    <property type="entry name" value="NifU"/>
    <property type="match status" value="1"/>
</dbReference>
<dbReference type="RefSeq" id="WP_105070314.1">
    <property type="nucleotide sequence ID" value="NZ_MTPW01000001.1"/>
</dbReference>
<evidence type="ECO:0000313" key="4">
    <source>
        <dbReference type="Proteomes" id="UP000239747"/>
    </source>
</evidence>
<organism evidence="3 4">
    <name type="scientific">Nonlabens arenilitoris</name>
    <dbReference type="NCBI Taxonomy" id="1217969"/>
    <lineage>
        <taxon>Bacteria</taxon>
        <taxon>Pseudomonadati</taxon>
        <taxon>Bacteroidota</taxon>
        <taxon>Flavobacteriia</taxon>
        <taxon>Flavobacteriales</taxon>
        <taxon>Flavobacteriaceae</taxon>
        <taxon>Nonlabens</taxon>
    </lineage>
</organism>
<dbReference type="Gene3D" id="3.30.300.130">
    <property type="entry name" value="Fe-S cluster assembly (FSCA)"/>
    <property type="match status" value="1"/>
</dbReference>
<evidence type="ECO:0000313" key="3">
    <source>
        <dbReference type="EMBL" id="PQJ31168.1"/>
    </source>
</evidence>
<dbReference type="OrthoDB" id="9796965at2"/>
<dbReference type="SUPFAM" id="SSF117916">
    <property type="entry name" value="Fe-S cluster assembly (FSCA) domain-like"/>
    <property type="match status" value="1"/>
</dbReference>
<evidence type="ECO:0000259" key="2">
    <source>
        <dbReference type="Pfam" id="PF01106"/>
    </source>
</evidence>
<sequence length="93" mass="10414">MTGTELKTAVEAGLEEIRPFLQRDAGDIELVDIRDDKYVTVRLLGTCVGCHVNQMTLKSGVELTIKKHAPQIESVIDISGQDLKEEYRDNIEL</sequence>
<feature type="domain" description="NIF system FeS cluster assembly NifU C-terminal" evidence="2">
    <location>
        <begin position="10"/>
        <end position="76"/>
    </location>
</feature>
<dbReference type="PANTHER" id="PTHR11178:SF1">
    <property type="entry name" value="NFU1 IRON-SULFUR CLUSTER SCAFFOLD HOMOLOG, MITOCHONDRIAL"/>
    <property type="match status" value="1"/>
</dbReference>
<dbReference type="Proteomes" id="UP000239747">
    <property type="component" value="Unassembled WGS sequence"/>
</dbReference>
<name>A0A2S7U891_9FLAO</name>
<reference evidence="3 4" key="1">
    <citation type="submission" date="2017-01" db="EMBL/GenBank/DDBJ databases">
        <title>Trade-off between light-utilization and light-protection in marine flavobacteria.</title>
        <authorList>
            <person name="Kumagai Y."/>
            <person name="Yoshizawa S."/>
            <person name="Kogure K."/>
            <person name="Iwasaki W."/>
        </authorList>
    </citation>
    <scope>NUCLEOTIDE SEQUENCE [LARGE SCALE GENOMIC DNA]</scope>
    <source>
        <strain evidence="3 4">KCTC 32109</strain>
    </source>
</reference>
<keyword evidence="4" id="KW-1185">Reference proteome</keyword>
<proteinExistence type="inferred from homology"/>